<dbReference type="PIRSF" id="PIRSF036492">
    <property type="entry name" value="ALDH"/>
    <property type="match status" value="1"/>
</dbReference>
<evidence type="ECO:0000313" key="9">
    <source>
        <dbReference type="Proteomes" id="UP000468928"/>
    </source>
</evidence>
<name>A0A6P1DEZ4_9NOCA</name>
<feature type="active site" evidence="4">
    <location>
        <position position="186"/>
    </location>
</feature>
<dbReference type="GO" id="GO:0016620">
    <property type="term" value="F:oxidoreductase activity, acting on the aldehyde or oxo group of donors, NAD or NADP as acceptor"/>
    <property type="evidence" value="ECO:0007669"/>
    <property type="project" value="InterPro"/>
</dbReference>
<dbReference type="Gene3D" id="3.40.605.10">
    <property type="entry name" value="Aldehyde Dehydrogenase, Chain A, domain 1"/>
    <property type="match status" value="1"/>
</dbReference>
<evidence type="ECO:0000256" key="3">
    <source>
        <dbReference type="ARBA" id="ARBA00039248"/>
    </source>
</evidence>
<dbReference type="InterPro" id="IPR015590">
    <property type="entry name" value="Aldehyde_DH_dom"/>
</dbReference>
<sequence>LELMLALEHIAWAAKHAKKVLAPKKISPGPLMSNFAARLEQRPLGVVGVIGPWNYPVYTPNGSIAYALAAGNTVVFKPSEYSTGIGNFLADAFAKANPELPKGVFATVNGYGATGAALVRAGVDKIAFTGSPGTGRKIMAAAADSLTPVLLECGGKDAVIVAADADVKAAADAVAWGATSNSGQTCAGVERVYVDRSVRDEFVAELRRILTDVKPGSGSDANYGPMTMPSQVDIVRRHIDDAIAKGGTAIVGGPESVKAPFIEPVVLLDTDEDSSAVKEETFGPTMTIRTVDSIDEAVDLANDSTYGLSSAVYSRKHGLEIARRLRVGATSVNSVLGFAAIPGLPFGGSGDSGIGRIHGEPGLREFVRPHSIAIQRFSIPGMALLSYSRTQSTMKLLRRLVPVLHGRHK</sequence>
<dbReference type="SUPFAM" id="SSF53720">
    <property type="entry name" value="ALDH-like"/>
    <property type="match status" value="1"/>
</dbReference>
<dbReference type="RefSeq" id="WP_163830388.1">
    <property type="nucleotide sequence ID" value="NZ_JAAGUZ010000139.1"/>
</dbReference>
<evidence type="ECO:0000259" key="7">
    <source>
        <dbReference type="Pfam" id="PF00171"/>
    </source>
</evidence>
<reference evidence="8 9" key="1">
    <citation type="submission" date="2020-01" db="EMBL/GenBank/DDBJ databases">
        <title>Genetics and antimicrobial susceptibilities of Nocardia species isolated from the soil; a comparison with species isolated from humans.</title>
        <authorList>
            <person name="Carrasco G."/>
            <person name="Monzon S."/>
            <person name="Sansegundo M."/>
            <person name="Garcia E."/>
            <person name="Garrido N."/>
            <person name="Medina M.J."/>
            <person name="Villalon P."/>
            <person name="Ramirez-Arocha A.C."/>
            <person name="Jimenez P."/>
            <person name="Cuesta I."/>
            <person name="Valdezate S."/>
        </authorList>
    </citation>
    <scope>NUCLEOTIDE SEQUENCE [LARGE SCALE GENOMIC DNA]</scope>
    <source>
        <strain evidence="8 9">CNM20110639</strain>
    </source>
</reference>
<comment type="caution">
    <text evidence="8">The sequence shown here is derived from an EMBL/GenBank/DDBJ whole genome shotgun (WGS) entry which is preliminary data.</text>
</comment>
<evidence type="ECO:0000256" key="4">
    <source>
        <dbReference type="PIRSR" id="PIRSR036492-1"/>
    </source>
</evidence>
<dbReference type="GO" id="GO:0006081">
    <property type="term" value="P:aldehyde metabolic process"/>
    <property type="evidence" value="ECO:0007669"/>
    <property type="project" value="InterPro"/>
</dbReference>
<feature type="domain" description="Aldehyde dehydrogenase" evidence="7">
    <location>
        <begin position="2"/>
        <end position="370"/>
    </location>
</feature>
<dbReference type="InterPro" id="IPR016163">
    <property type="entry name" value="Ald_DH_C"/>
</dbReference>
<dbReference type="Gene3D" id="3.40.309.10">
    <property type="entry name" value="Aldehyde Dehydrogenase, Chain A, domain 2"/>
    <property type="match status" value="1"/>
</dbReference>
<evidence type="ECO:0000256" key="2">
    <source>
        <dbReference type="ARBA" id="ARBA00023002"/>
    </source>
</evidence>
<protein>
    <recommendedName>
        <fullName evidence="3">Putative aldehyde dehydrogenase</fullName>
    </recommendedName>
</protein>
<dbReference type="InterPro" id="IPR012394">
    <property type="entry name" value="Aldehyde_DH_NAD(P)"/>
</dbReference>
<dbReference type="AlphaFoldDB" id="A0A6P1DEZ4"/>
<gene>
    <name evidence="8" type="ORF">GV789_28075</name>
</gene>
<feature type="non-terminal residue" evidence="8">
    <location>
        <position position="1"/>
    </location>
</feature>
<evidence type="ECO:0000256" key="5">
    <source>
        <dbReference type="PROSITE-ProRule" id="PRU10007"/>
    </source>
</evidence>
<dbReference type="InterPro" id="IPR016162">
    <property type="entry name" value="Ald_DH_N"/>
</dbReference>
<dbReference type="Proteomes" id="UP000468928">
    <property type="component" value="Unassembled WGS sequence"/>
</dbReference>
<dbReference type="InterPro" id="IPR016161">
    <property type="entry name" value="Ald_DH/histidinol_DH"/>
</dbReference>
<organism evidence="8 9">
    <name type="scientific">Nocardia cyriacigeorgica</name>
    <dbReference type="NCBI Taxonomy" id="135487"/>
    <lineage>
        <taxon>Bacteria</taxon>
        <taxon>Bacillati</taxon>
        <taxon>Actinomycetota</taxon>
        <taxon>Actinomycetes</taxon>
        <taxon>Mycobacteriales</taxon>
        <taxon>Nocardiaceae</taxon>
        <taxon>Nocardia</taxon>
    </lineage>
</organism>
<feature type="active site" evidence="4 5">
    <location>
        <position position="152"/>
    </location>
</feature>
<comment type="similarity">
    <text evidence="1 6">Belongs to the aldehyde dehydrogenase family.</text>
</comment>
<dbReference type="CDD" id="cd07099">
    <property type="entry name" value="ALDH_DDALDH"/>
    <property type="match status" value="1"/>
</dbReference>
<dbReference type="PANTHER" id="PTHR42804:SF1">
    <property type="entry name" value="ALDEHYDE DEHYDROGENASE-RELATED"/>
    <property type="match status" value="1"/>
</dbReference>
<dbReference type="EMBL" id="JAAGUZ010000139">
    <property type="protein sequence ID" value="NEW48251.1"/>
    <property type="molecule type" value="Genomic_DNA"/>
</dbReference>
<dbReference type="PANTHER" id="PTHR42804">
    <property type="entry name" value="ALDEHYDE DEHYDROGENASE"/>
    <property type="match status" value="1"/>
</dbReference>
<keyword evidence="2 6" id="KW-0560">Oxidoreductase</keyword>
<dbReference type="Pfam" id="PF00171">
    <property type="entry name" value="Aldedh"/>
    <property type="match status" value="1"/>
</dbReference>
<evidence type="ECO:0000313" key="8">
    <source>
        <dbReference type="EMBL" id="NEW48251.1"/>
    </source>
</evidence>
<accession>A0A6P1DEZ4</accession>
<evidence type="ECO:0000256" key="1">
    <source>
        <dbReference type="ARBA" id="ARBA00009986"/>
    </source>
</evidence>
<dbReference type="InterPro" id="IPR029510">
    <property type="entry name" value="Ald_DH_CS_GLU"/>
</dbReference>
<proteinExistence type="inferred from homology"/>
<evidence type="ECO:0000256" key="6">
    <source>
        <dbReference type="RuleBase" id="RU003345"/>
    </source>
</evidence>
<dbReference type="PROSITE" id="PS00687">
    <property type="entry name" value="ALDEHYDE_DEHYDR_GLU"/>
    <property type="match status" value="1"/>
</dbReference>